<organism evidence="2 3">
    <name type="scientific">Microdochium bolleyi</name>
    <dbReference type="NCBI Taxonomy" id="196109"/>
    <lineage>
        <taxon>Eukaryota</taxon>
        <taxon>Fungi</taxon>
        <taxon>Dikarya</taxon>
        <taxon>Ascomycota</taxon>
        <taxon>Pezizomycotina</taxon>
        <taxon>Sordariomycetes</taxon>
        <taxon>Xylariomycetidae</taxon>
        <taxon>Xylariales</taxon>
        <taxon>Microdochiaceae</taxon>
        <taxon>Microdochium</taxon>
    </lineage>
</organism>
<keyword evidence="1" id="KW-0812">Transmembrane</keyword>
<name>A0A136J2C7_9PEZI</name>
<proteinExistence type="predicted"/>
<keyword evidence="1" id="KW-0472">Membrane</keyword>
<accession>A0A136J2C7</accession>
<dbReference type="Proteomes" id="UP000070501">
    <property type="component" value="Unassembled WGS sequence"/>
</dbReference>
<dbReference type="AlphaFoldDB" id="A0A136J2C7"/>
<evidence type="ECO:0000313" key="3">
    <source>
        <dbReference type="Proteomes" id="UP000070501"/>
    </source>
</evidence>
<evidence type="ECO:0000256" key="1">
    <source>
        <dbReference type="SAM" id="Phobius"/>
    </source>
</evidence>
<dbReference type="EMBL" id="KQ964250">
    <property type="protein sequence ID" value="KXJ91391.1"/>
    <property type="molecule type" value="Genomic_DNA"/>
</dbReference>
<dbReference type="InParanoid" id="A0A136J2C7"/>
<feature type="transmembrane region" description="Helical" evidence="1">
    <location>
        <begin position="12"/>
        <end position="29"/>
    </location>
</feature>
<keyword evidence="1" id="KW-1133">Transmembrane helix</keyword>
<sequence>MSGGLMRTPALVRWAVVVVVVVVVVRKAVGRVKLTLFEPLHAWLKRADRGNMPAPRAVSKLHFAKTREVSVRSAYRNITCGVYT</sequence>
<protein>
    <submittedName>
        <fullName evidence="2">Uncharacterized protein</fullName>
    </submittedName>
</protein>
<evidence type="ECO:0000313" key="2">
    <source>
        <dbReference type="EMBL" id="KXJ91391.1"/>
    </source>
</evidence>
<keyword evidence="3" id="KW-1185">Reference proteome</keyword>
<reference evidence="3" key="1">
    <citation type="submission" date="2016-02" db="EMBL/GenBank/DDBJ databases">
        <title>Draft genome sequence of Microdochium bolleyi, a fungal endophyte of beachgrass.</title>
        <authorList>
            <consortium name="DOE Joint Genome Institute"/>
            <person name="David A.S."/>
            <person name="May G."/>
            <person name="Haridas S."/>
            <person name="Lim J."/>
            <person name="Wang M."/>
            <person name="Labutti K."/>
            <person name="Lipzen A."/>
            <person name="Barry K."/>
            <person name="Grigoriev I.V."/>
        </authorList>
    </citation>
    <scope>NUCLEOTIDE SEQUENCE [LARGE SCALE GENOMIC DNA]</scope>
    <source>
        <strain evidence="3">J235TASD1</strain>
    </source>
</reference>
<gene>
    <name evidence="2" type="ORF">Micbo1qcDRAFT_163099</name>
</gene>